<feature type="compositionally biased region" description="Acidic residues" evidence="1">
    <location>
        <begin position="124"/>
        <end position="153"/>
    </location>
</feature>
<proteinExistence type="predicted"/>
<organism evidence="2 3">
    <name type="scientific">Polyplax serrata</name>
    <name type="common">Common mouse louse</name>
    <dbReference type="NCBI Taxonomy" id="468196"/>
    <lineage>
        <taxon>Eukaryota</taxon>
        <taxon>Metazoa</taxon>
        <taxon>Ecdysozoa</taxon>
        <taxon>Arthropoda</taxon>
        <taxon>Hexapoda</taxon>
        <taxon>Insecta</taxon>
        <taxon>Pterygota</taxon>
        <taxon>Neoptera</taxon>
        <taxon>Paraneoptera</taxon>
        <taxon>Psocodea</taxon>
        <taxon>Troctomorpha</taxon>
        <taxon>Phthiraptera</taxon>
        <taxon>Anoplura</taxon>
        <taxon>Polyplacidae</taxon>
        <taxon>Polyplax</taxon>
    </lineage>
</organism>
<reference evidence="2 3" key="1">
    <citation type="submission" date="2023-09" db="EMBL/GenBank/DDBJ databases">
        <title>Genomes of two closely related lineages of the louse Polyplax serrata with different host specificities.</title>
        <authorList>
            <person name="Martinu J."/>
            <person name="Tarabai H."/>
            <person name="Stefka J."/>
            <person name="Hypsa V."/>
        </authorList>
    </citation>
    <scope>NUCLEOTIDE SEQUENCE [LARGE SCALE GENOMIC DNA]</scope>
    <source>
        <strain evidence="2">98ZLc_SE</strain>
    </source>
</reference>
<feature type="compositionally biased region" description="Polar residues" evidence="1">
    <location>
        <begin position="162"/>
        <end position="171"/>
    </location>
</feature>
<feature type="region of interest" description="Disordered" evidence="1">
    <location>
        <begin position="119"/>
        <end position="188"/>
    </location>
</feature>
<keyword evidence="3" id="KW-1185">Reference proteome</keyword>
<evidence type="ECO:0000256" key="1">
    <source>
        <dbReference type="SAM" id="MobiDB-lite"/>
    </source>
</evidence>
<evidence type="ECO:0000313" key="3">
    <source>
        <dbReference type="Proteomes" id="UP001359485"/>
    </source>
</evidence>
<sequence length="197" mass="21343">MLSLPHQVCSRLPLPETLVSLTLANSRHPFLLTEARKIIDRLTQELQKKAEGPLIVTTSGSGLVFSVLTVITSDLRAGSVAKLVFNRSLGTGDSHPLLGGDAGGTEGDLSRFTKVFGLPLGTQQEEEEEEDTVEDDDDVDEEDEDDDDEEEDKELQRDCSDGFSTISDVGLSSSSSPGRKIQPIITGSNKRHIYSAL</sequence>
<dbReference type="EMBL" id="JAWJWF010000049">
    <property type="protein sequence ID" value="KAK6618912.1"/>
    <property type="molecule type" value="Genomic_DNA"/>
</dbReference>
<gene>
    <name evidence="2" type="ORF">RUM44_003293</name>
</gene>
<protein>
    <submittedName>
        <fullName evidence="2">Uncharacterized protein</fullName>
    </submittedName>
</protein>
<evidence type="ECO:0000313" key="2">
    <source>
        <dbReference type="EMBL" id="KAK6618912.1"/>
    </source>
</evidence>
<accession>A0ABR1AG15</accession>
<name>A0ABR1AG15_POLSC</name>
<dbReference type="Proteomes" id="UP001359485">
    <property type="component" value="Unassembled WGS sequence"/>
</dbReference>
<comment type="caution">
    <text evidence="2">The sequence shown here is derived from an EMBL/GenBank/DDBJ whole genome shotgun (WGS) entry which is preliminary data.</text>
</comment>